<feature type="transmembrane region" description="Helical" evidence="1">
    <location>
        <begin position="41"/>
        <end position="61"/>
    </location>
</feature>
<keyword evidence="1" id="KW-1133">Transmembrane helix</keyword>
<feature type="transmembrane region" description="Helical" evidence="1">
    <location>
        <begin position="210"/>
        <end position="229"/>
    </location>
</feature>
<sequence length="293" mass="29810">MTAPTDRRAYALPSLIAGGVAVGVAPILVRLSEVGPLSTAFWRLWLAIPLLLALTAATRGPDQGDVRRTPRTFADLALVSAPGVFLGAELCVWHVSLHMTSVANATLLVNMTPVFAALFGWAAFGRPVSRTFAAGLLLAVGGVAALTSGGRGGAGSLAGDAVALFAAMIYAGYFLLLGRARRDFSAAAVMLASTVSAALATLPLALAESAFAPATLAGWAALVALAWIVQAGGQGLVTFAIAWLPATVSSLAMLIQPVVAAGLAWTLFDERLSALQIAGGAVVLLGILIARRG</sequence>
<feature type="transmembrane region" description="Helical" evidence="1">
    <location>
        <begin position="274"/>
        <end position="290"/>
    </location>
</feature>
<dbReference type="EMBL" id="QFPN01000006">
    <property type="protein sequence ID" value="PZQ14251.1"/>
    <property type="molecule type" value="Genomic_DNA"/>
</dbReference>
<feature type="transmembrane region" description="Helical" evidence="1">
    <location>
        <begin position="241"/>
        <end position="268"/>
    </location>
</feature>
<evidence type="ECO:0000259" key="2">
    <source>
        <dbReference type="Pfam" id="PF00892"/>
    </source>
</evidence>
<accession>A0A2W5KBL7</accession>
<dbReference type="PANTHER" id="PTHR22911">
    <property type="entry name" value="ACYL-MALONYL CONDENSING ENZYME-RELATED"/>
    <property type="match status" value="1"/>
</dbReference>
<dbReference type="Pfam" id="PF00892">
    <property type="entry name" value="EamA"/>
    <property type="match status" value="2"/>
</dbReference>
<feature type="transmembrane region" description="Helical" evidence="1">
    <location>
        <begin position="131"/>
        <end position="150"/>
    </location>
</feature>
<evidence type="ECO:0000256" key="1">
    <source>
        <dbReference type="SAM" id="Phobius"/>
    </source>
</evidence>
<keyword evidence="1" id="KW-0812">Transmembrane</keyword>
<comment type="caution">
    <text evidence="3">The sequence shown here is derived from an EMBL/GenBank/DDBJ whole genome shotgun (WGS) entry which is preliminary data.</text>
</comment>
<name>A0A2W5KBL7_ANCNO</name>
<feature type="transmembrane region" description="Helical" evidence="1">
    <location>
        <begin position="156"/>
        <end position="177"/>
    </location>
</feature>
<proteinExistence type="predicted"/>
<dbReference type="GO" id="GO:0016020">
    <property type="term" value="C:membrane"/>
    <property type="evidence" value="ECO:0007669"/>
    <property type="project" value="InterPro"/>
</dbReference>
<feature type="transmembrane region" description="Helical" evidence="1">
    <location>
        <begin position="9"/>
        <end position="29"/>
    </location>
</feature>
<feature type="transmembrane region" description="Helical" evidence="1">
    <location>
        <begin position="184"/>
        <end position="204"/>
    </location>
</feature>
<dbReference type="SUPFAM" id="SSF103481">
    <property type="entry name" value="Multidrug resistance efflux transporter EmrE"/>
    <property type="match status" value="2"/>
</dbReference>
<dbReference type="InterPro" id="IPR000620">
    <property type="entry name" value="EamA_dom"/>
</dbReference>
<feature type="transmembrane region" description="Helical" evidence="1">
    <location>
        <begin position="102"/>
        <end position="124"/>
    </location>
</feature>
<organism evidence="3 4">
    <name type="scientific">Ancylobacter novellus</name>
    <name type="common">Thiobacillus novellus</name>
    <dbReference type="NCBI Taxonomy" id="921"/>
    <lineage>
        <taxon>Bacteria</taxon>
        <taxon>Pseudomonadati</taxon>
        <taxon>Pseudomonadota</taxon>
        <taxon>Alphaproteobacteria</taxon>
        <taxon>Hyphomicrobiales</taxon>
        <taxon>Xanthobacteraceae</taxon>
        <taxon>Ancylobacter</taxon>
    </lineage>
</organism>
<reference evidence="3 4" key="1">
    <citation type="submission" date="2017-08" db="EMBL/GenBank/DDBJ databases">
        <title>Infants hospitalized years apart are colonized by the same room-sourced microbial strains.</title>
        <authorList>
            <person name="Brooks B."/>
            <person name="Olm M.R."/>
            <person name="Firek B.A."/>
            <person name="Baker R."/>
            <person name="Thomas B.C."/>
            <person name="Morowitz M.J."/>
            <person name="Banfield J.F."/>
        </authorList>
    </citation>
    <scope>NUCLEOTIDE SEQUENCE [LARGE SCALE GENOMIC DNA]</scope>
    <source>
        <strain evidence="3">S2_005_003_R2_43</strain>
    </source>
</reference>
<feature type="domain" description="EamA" evidence="2">
    <location>
        <begin position="158"/>
        <end position="290"/>
    </location>
</feature>
<dbReference type="Proteomes" id="UP000249577">
    <property type="component" value="Unassembled WGS sequence"/>
</dbReference>
<feature type="domain" description="EamA" evidence="2">
    <location>
        <begin position="15"/>
        <end position="146"/>
    </location>
</feature>
<dbReference type="InterPro" id="IPR037185">
    <property type="entry name" value="EmrE-like"/>
</dbReference>
<evidence type="ECO:0000313" key="3">
    <source>
        <dbReference type="EMBL" id="PZQ14251.1"/>
    </source>
</evidence>
<evidence type="ECO:0000313" key="4">
    <source>
        <dbReference type="Proteomes" id="UP000249577"/>
    </source>
</evidence>
<keyword evidence="1" id="KW-0472">Membrane</keyword>
<protein>
    <submittedName>
        <fullName evidence="3">EamA family transporter</fullName>
    </submittedName>
</protein>
<dbReference type="AlphaFoldDB" id="A0A2W5KBL7"/>
<dbReference type="PANTHER" id="PTHR22911:SF76">
    <property type="entry name" value="EAMA DOMAIN-CONTAINING PROTEIN"/>
    <property type="match status" value="1"/>
</dbReference>
<feature type="transmembrane region" description="Helical" evidence="1">
    <location>
        <begin position="73"/>
        <end position="96"/>
    </location>
</feature>
<gene>
    <name evidence="3" type="ORF">DI565_12555</name>
</gene>